<dbReference type="RefSeq" id="WP_108952777.1">
    <property type="nucleotide sequence ID" value="NZ_BEVZ01000002.1"/>
</dbReference>
<accession>A0ABV2YBX9</accession>
<organism evidence="2 3">
    <name type="scientific">Streptomyces fragilis</name>
    <dbReference type="NCBI Taxonomy" id="67301"/>
    <lineage>
        <taxon>Bacteria</taxon>
        <taxon>Bacillati</taxon>
        <taxon>Actinomycetota</taxon>
        <taxon>Actinomycetes</taxon>
        <taxon>Kitasatosporales</taxon>
        <taxon>Streptomycetaceae</taxon>
        <taxon>Streptomyces</taxon>
    </lineage>
</organism>
<name>A0ABV2YBX9_9ACTN</name>
<evidence type="ECO:0000256" key="1">
    <source>
        <dbReference type="SAM" id="MobiDB-lite"/>
    </source>
</evidence>
<evidence type="ECO:0008006" key="4">
    <source>
        <dbReference type="Google" id="ProtNLM"/>
    </source>
</evidence>
<feature type="compositionally biased region" description="Gly residues" evidence="1">
    <location>
        <begin position="68"/>
        <end position="80"/>
    </location>
</feature>
<dbReference type="EMBL" id="JBEZUR010000003">
    <property type="protein sequence ID" value="MEU3553222.1"/>
    <property type="molecule type" value="Genomic_DNA"/>
</dbReference>
<evidence type="ECO:0000313" key="3">
    <source>
        <dbReference type="Proteomes" id="UP001550850"/>
    </source>
</evidence>
<protein>
    <recommendedName>
        <fullName evidence="4">Secreted protein</fullName>
    </recommendedName>
</protein>
<gene>
    <name evidence="2" type="ORF">AB0E65_03125</name>
</gene>
<comment type="caution">
    <text evidence="2">The sequence shown here is derived from an EMBL/GenBank/DDBJ whole genome shotgun (WGS) entry which is preliminary data.</text>
</comment>
<dbReference type="Proteomes" id="UP001550850">
    <property type="component" value="Unassembled WGS sequence"/>
</dbReference>
<feature type="region of interest" description="Disordered" evidence="1">
    <location>
        <begin position="55"/>
        <end position="80"/>
    </location>
</feature>
<sequence>MVVLVVIIPVLMLCMMLAMDWYEDFVFPPPEGDTASEEGDVALPATTPLPVPLALPAPPAVRPALPGGTPGAGGQPGRAS</sequence>
<keyword evidence="3" id="KW-1185">Reference proteome</keyword>
<reference evidence="2 3" key="1">
    <citation type="submission" date="2024-06" db="EMBL/GenBank/DDBJ databases">
        <title>The Natural Products Discovery Center: Release of the First 8490 Sequenced Strains for Exploring Actinobacteria Biosynthetic Diversity.</title>
        <authorList>
            <person name="Kalkreuter E."/>
            <person name="Kautsar S.A."/>
            <person name="Yang D."/>
            <person name="Bader C.D."/>
            <person name="Teijaro C.N."/>
            <person name="Fluegel L."/>
            <person name="Davis C.M."/>
            <person name="Simpson J.R."/>
            <person name="Lauterbach L."/>
            <person name="Steele A.D."/>
            <person name="Gui C."/>
            <person name="Meng S."/>
            <person name="Li G."/>
            <person name="Viehrig K."/>
            <person name="Ye F."/>
            <person name="Su P."/>
            <person name="Kiefer A.F."/>
            <person name="Nichols A."/>
            <person name="Cepeda A.J."/>
            <person name="Yan W."/>
            <person name="Fan B."/>
            <person name="Jiang Y."/>
            <person name="Adhikari A."/>
            <person name="Zheng C.-J."/>
            <person name="Schuster L."/>
            <person name="Cowan T.M."/>
            <person name="Smanski M.J."/>
            <person name="Chevrette M.G."/>
            <person name="De Carvalho L.P.S."/>
            <person name="Shen B."/>
        </authorList>
    </citation>
    <scope>NUCLEOTIDE SEQUENCE [LARGE SCALE GENOMIC DNA]</scope>
    <source>
        <strain evidence="2 3">NPDC038104</strain>
    </source>
</reference>
<evidence type="ECO:0000313" key="2">
    <source>
        <dbReference type="EMBL" id="MEU3553222.1"/>
    </source>
</evidence>
<proteinExistence type="predicted"/>